<organism evidence="2 3">
    <name type="scientific">Ravibacter arvi</name>
    <dbReference type="NCBI Taxonomy" id="2051041"/>
    <lineage>
        <taxon>Bacteria</taxon>
        <taxon>Pseudomonadati</taxon>
        <taxon>Bacteroidota</taxon>
        <taxon>Cytophagia</taxon>
        <taxon>Cytophagales</taxon>
        <taxon>Spirosomataceae</taxon>
        <taxon>Ravibacter</taxon>
    </lineage>
</organism>
<evidence type="ECO:0008006" key="4">
    <source>
        <dbReference type="Google" id="ProtNLM"/>
    </source>
</evidence>
<keyword evidence="1" id="KW-0812">Transmembrane</keyword>
<reference evidence="3" key="1">
    <citation type="journal article" date="2019" name="Int. J. Syst. Evol. Microbiol.">
        <title>The Global Catalogue of Microorganisms (GCM) 10K type strain sequencing project: providing services to taxonomists for standard genome sequencing and annotation.</title>
        <authorList>
            <consortium name="The Broad Institute Genomics Platform"/>
            <consortium name="The Broad Institute Genome Sequencing Center for Infectious Disease"/>
            <person name="Wu L."/>
            <person name="Ma J."/>
        </authorList>
    </citation>
    <scope>NUCLEOTIDE SEQUENCE [LARGE SCALE GENOMIC DNA]</scope>
    <source>
        <strain evidence="3">JCM 31920</strain>
    </source>
</reference>
<evidence type="ECO:0000256" key="1">
    <source>
        <dbReference type="SAM" id="Phobius"/>
    </source>
</evidence>
<keyword evidence="3" id="KW-1185">Reference proteome</keyword>
<dbReference type="Proteomes" id="UP001501508">
    <property type="component" value="Unassembled WGS sequence"/>
</dbReference>
<dbReference type="EMBL" id="BAABEY010000001">
    <property type="protein sequence ID" value="GAA4430859.1"/>
    <property type="molecule type" value="Genomic_DNA"/>
</dbReference>
<dbReference type="InterPro" id="IPR036938">
    <property type="entry name" value="PAP2/HPO_sf"/>
</dbReference>
<gene>
    <name evidence="2" type="ORF">GCM10023091_00710</name>
</gene>
<dbReference type="SUPFAM" id="SSF48317">
    <property type="entry name" value="Acid phosphatase/Vanadium-dependent haloperoxidase"/>
    <property type="match status" value="1"/>
</dbReference>
<evidence type="ECO:0000313" key="2">
    <source>
        <dbReference type="EMBL" id="GAA4430859.1"/>
    </source>
</evidence>
<evidence type="ECO:0000313" key="3">
    <source>
        <dbReference type="Proteomes" id="UP001501508"/>
    </source>
</evidence>
<sequence>MNTRVAKFLSYLFHPLLMPTFLLGLLLGLAPVDAGIDFYPPKLILVLLLMVFVYTFLLPSLCVYAMVQLKMVKDLTLQHRQERRYPFLITLATYLAATYFFGWRFNQISELAPLMRVVLGSITISIAAVLLISNFWQISAHMTGLGGVTGTVLMAIIKFGTPSLFPALLASVLISGWVAASRLQLNAHNMSEVLAGFLLGNFICGLGALLFL</sequence>
<keyword evidence="1" id="KW-0472">Membrane</keyword>
<keyword evidence="1" id="KW-1133">Transmembrane helix</keyword>
<protein>
    <recommendedName>
        <fullName evidence="4">PAP2 superfamily protein</fullName>
    </recommendedName>
</protein>
<feature type="transmembrane region" description="Helical" evidence="1">
    <location>
        <begin position="193"/>
        <end position="211"/>
    </location>
</feature>
<proteinExistence type="predicted"/>
<name>A0ABP8LLV7_9BACT</name>
<accession>A0ABP8LLV7</accession>
<feature type="transmembrane region" description="Helical" evidence="1">
    <location>
        <begin position="163"/>
        <end position="181"/>
    </location>
</feature>
<dbReference type="RefSeq" id="WP_345025994.1">
    <property type="nucleotide sequence ID" value="NZ_BAABEY010000001.1"/>
</dbReference>
<feature type="transmembrane region" description="Helical" evidence="1">
    <location>
        <begin position="44"/>
        <end position="67"/>
    </location>
</feature>
<feature type="transmembrane region" description="Helical" evidence="1">
    <location>
        <begin position="111"/>
        <end position="131"/>
    </location>
</feature>
<feature type="transmembrane region" description="Helical" evidence="1">
    <location>
        <begin position="87"/>
        <end position="105"/>
    </location>
</feature>
<comment type="caution">
    <text evidence="2">The sequence shown here is derived from an EMBL/GenBank/DDBJ whole genome shotgun (WGS) entry which is preliminary data.</text>
</comment>